<protein>
    <submittedName>
        <fullName evidence="2">Uncharacterized protein</fullName>
    </submittedName>
</protein>
<comment type="caution">
    <text evidence="2">The sequence shown here is derived from an EMBL/GenBank/DDBJ whole genome shotgun (WGS) entry which is preliminary data.</text>
</comment>
<evidence type="ECO:0000313" key="3">
    <source>
        <dbReference type="Proteomes" id="UP001320420"/>
    </source>
</evidence>
<organism evidence="2 3">
    <name type="scientific">Diatrype stigma</name>
    <dbReference type="NCBI Taxonomy" id="117547"/>
    <lineage>
        <taxon>Eukaryota</taxon>
        <taxon>Fungi</taxon>
        <taxon>Dikarya</taxon>
        <taxon>Ascomycota</taxon>
        <taxon>Pezizomycotina</taxon>
        <taxon>Sordariomycetes</taxon>
        <taxon>Xylariomycetidae</taxon>
        <taxon>Xylariales</taxon>
        <taxon>Diatrypaceae</taxon>
        <taxon>Diatrype</taxon>
    </lineage>
</organism>
<name>A0AAN9YKY4_9PEZI</name>
<accession>A0AAN9YKY4</accession>
<reference evidence="2 3" key="1">
    <citation type="submission" date="2024-02" db="EMBL/GenBank/DDBJ databases">
        <title>De novo assembly and annotation of 12 fungi associated with fruit tree decline syndrome in Ontario, Canada.</title>
        <authorList>
            <person name="Sulman M."/>
            <person name="Ellouze W."/>
            <person name="Ilyukhin E."/>
        </authorList>
    </citation>
    <scope>NUCLEOTIDE SEQUENCE [LARGE SCALE GENOMIC DNA]</scope>
    <source>
        <strain evidence="2 3">M11/M66-122</strain>
    </source>
</reference>
<feature type="compositionally biased region" description="Polar residues" evidence="1">
    <location>
        <begin position="1"/>
        <end position="12"/>
    </location>
</feature>
<proteinExistence type="predicted"/>
<gene>
    <name evidence="2" type="ORF">SLS62_009366</name>
</gene>
<keyword evidence="3" id="KW-1185">Reference proteome</keyword>
<sequence length="180" mass="19076">MSASRNTESMVNQGEFRSRVPPSEPLEKGGHKPGVKVGNEALPEFHAEQYPAGTAPAERTFQPRPTGEFSAQAYDDDQEQTNRTETLPGATTADVNTGHGKPLQGQENRELHGKRANKRERAGLEGVGASVGVDIGRQKGGHLPGGVETGSDVRGKASAEYPSAAERIPESAEAVAAEYD</sequence>
<dbReference type="EMBL" id="JAKJXP020000097">
    <property type="protein sequence ID" value="KAK7746569.1"/>
    <property type="molecule type" value="Genomic_DNA"/>
</dbReference>
<feature type="region of interest" description="Disordered" evidence="1">
    <location>
        <begin position="1"/>
        <end position="180"/>
    </location>
</feature>
<dbReference type="AlphaFoldDB" id="A0AAN9YKY4"/>
<dbReference type="Proteomes" id="UP001320420">
    <property type="component" value="Unassembled WGS sequence"/>
</dbReference>
<evidence type="ECO:0000256" key="1">
    <source>
        <dbReference type="SAM" id="MobiDB-lite"/>
    </source>
</evidence>
<feature type="compositionally biased region" description="Basic and acidic residues" evidence="1">
    <location>
        <begin position="107"/>
        <end position="123"/>
    </location>
</feature>
<evidence type="ECO:0000313" key="2">
    <source>
        <dbReference type="EMBL" id="KAK7746569.1"/>
    </source>
</evidence>